<dbReference type="Pfam" id="PF19877">
    <property type="entry name" value="DUF6350"/>
    <property type="match status" value="1"/>
</dbReference>
<dbReference type="EMBL" id="BAAARI010000002">
    <property type="protein sequence ID" value="GAA2568460.1"/>
    <property type="molecule type" value="Genomic_DNA"/>
</dbReference>
<reference evidence="3" key="1">
    <citation type="journal article" date="2019" name="Int. J. Syst. Evol. Microbiol.">
        <title>The Global Catalogue of Microorganisms (GCM) 10K type strain sequencing project: providing services to taxonomists for standard genome sequencing and annotation.</title>
        <authorList>
            <consortium name="The Broad Institute Genomics Platform"/>
            <consortium name="The Broad Institute Genome Sequencing Center for Infectious Disease"/>
            <person name="Wu L."/>
            <person name="Ma J."/>
        </authorList>
    </citation>
    <scope>NUCLEOTIDE SEQUENCE [LARGE SCALE GENOMIC DNA]</scope>
    <source>
        <strain evidence="3">JCM 16365</strain>
    </source>
</reference>
<keyword evidence="1" id="KW-1133">Transmembrane helix</keyword>
<keyword evidence="1" id="KW-0472">Membrane</keyword>
<evidence type="ECO:0000313" key="2">
    <source>
        <dbReference type="EMBL" id="GAA2568460.1"/>
    </source>
</evidence>
<comment type="caution">
    <text evidence="2">The sequence shown here is derived from an EMBL/GenBank/DDBJ whole genome shotgun (WGS) entry which is preliminary data.</text>
</comment>
<keyword evidence="1" id="KW-0812">Transmembrane</keyword>
<proteinExistence type="predicted"/>
<feature type="transmembrane region" description="Helical" evidence="1">
    <location>
        <begin position="79"/>
        <end position="99"/>
    </location>
</feature>
<sequence length="436" mass="43346">MQRVLVLLLSALDALVAAAVGLAVAGAPLTVFWFVAFGSGDLAAIWQSAATIWQFGHSVPVAITLPDIYVAELGIDPSLASFTLSLAPLAFAAFTLLFGGRSGARAGRAGAPWSGALTGTLVFAALAAGIALTSQAPLAATDLWRAICYPAAYYAAGVVAGALHRAWIDGDDGPVDALRARLDRSRGAWPEVPELAVRGGAIAVTGLVAVGAAVLGVALIVRAPNIVALSQAGNLDAGGAAVLALAQLLYLPTLLVWALSFVAGPGVGLGAGSVVSPAGTQLGVLPGVPILGVLPEGASSWYLLFALLPIAVGVVAGWATRSRLSPRGSTADAESTGILVTLTLSIAALAALAAALMAILASGSMGPGRLSAVGPDALAVGVAVGVEVGLGAAILLLSPRRRGDVDAEGGAGVIARLTDARRGRDEAPARTDAARD</sequence>
<feature type="transmembrane region" description="Helical" evidence="1">
    <location>
        <begin position="242"/>
        <end position="263"/>
    </location>
</feature>
<evidence type="ECO:0000313" key="3">
    <source>
        <dbReference type="Proteomes" id="UP001500274"/>
    </source>
</evidence>
<feature type="transmembrane region" description="Helical" evidence="1">
    <location>
        <begin position="111"/>
        <end position="132"/>
    </location>
</feature>
<feature type="transmembrane region" description="Helical" evidence="1">
    <location>
        <begin position="301"/>
        <end position="319"/>
    </location>
</feature>
<gene>
    <name evidence="2" type="ORF">GCM10009862_04050</name>
</gene>
<name>A0ABP6BKH4_9MICO</name>
<feature type="transmembrane region" description="Helical" evidence="1">
    <location>
        <begin position="339"/>
        <end position="365"/>
    </location>
</feature>
<dbReference type="Proteomes" id="UP001500274">
    <property type="component" value="Unassembled WGS sequence"/>
</dbReference>
<feature type="transmembrane region" description="Helical" evidence="1">
    <location>
        <begin position="199"/>
        <end position="221"/>
    </location>
</feature>
<dbReference type="InterPro" id="IPR045931">
    <property type="entry name" value="DUF6350"/>
</dbReference>
<evidence type="ECO:0008006" key="4">
    <source>
        <dbReference type="Google" id="ProtNLM"/>
    </source>
</evidence>
<keyword evidence="3" id="KW-1185">Reference proteome</keyword>
<feature type="transmembrane region" description="Helical" evidence="1">
    <location>
        <begin position="377"/>
        <end position="397"/>
    </location>
</feature>
<dbReference type="RefSeq" id="WP_344226391.1">
    <property type="nucleotide sequence ID" value="NZ_BAAARI010000002.1"/>
</dbReference>
<evidence type="ECO:0000256" key="1">
    <source>
        <dbReference type="SAM" id="Phobius"/>
    </source>
</evidence>
<accession>A0ABP6BKH4</accession>
<protein>
    <recommendedName>
        <fullName evidence="4">Integral membrane protein</fullName>
    </recommendedName>
</protein>
<organism evidence="2 3">
    <name type="scientific">Microbacterium binotii</name>
    <dbReference type="NCBI Taxonomy" id="462710"/>
    <lineage>
        <taxon>Bacteria</taxon>
        <taxon>Bacillati</taxon>
        <taxon>Actinomycetota</taxon>
        <taxon>Actinomycetes</taxon>
        <taxon>Micrococcales</taxon>
        <taxon>Microbacteriaceae</taxon>
        <taxon>Microbacterium</taxon>
    </lineage>
</organism>